<dbReference type="GO" id="GO:0098542">
    <property type="term" value="P:defense response to other organism"/>
    <property type="evidence" value="ECO:0007669"/>
    <property type="project" value="InterPro"/>
</dbReference>
<dbReference type="InterPro" id="IPR044839">
    <property type="entry name" value="NDR1-like"/>
</dbReference>
<evidence type="ECO:0000259" key="6">
    <source>
        <dbReference type="Pfam" id="PF03168"/>
    </source>
</evidence>
<dbReference type="EMBL" id="GDJX01008398">
    <property type="protein sequence ID" value="JAT59538.1"/>
    <property type="molecule type" value="Transcribed_RNA"/>
</dbReference>
<dbReference type="Pfam" id="PF03168">
    <property type="entry name" value="LEA_2"/>
    <property type="match status" value="1"/>
</dbReference>
<organism evidence="7">
    <name type="scientific">Anthurium amnicola</name>
    <dbReference type="NCBI Taxonomy" id="1678845"/>
    <lineage>
        <taxon>Eukaryota</taxon>
        <taxon>Viridiplantae</taxon>
        <taxon>Streptophyta</taxon>
        <taxon>Embryophyta</taxon>
        <taxon>Tracheophyta</taxon>
        <taxon>Spermatophyta</taxon>
        <taxon>Magnoliopsida</taxon>
        <taxon>Liliopsida</taxon>
        <taxon>Araceae</taxon>
        <taxon>Pothoideae</taxon>
        <taxon>Potheae</taxon>
        <taxon>Anthurium</taxon>
    </lineage>
</organism>
<evidence type="ECO:0000256" key="5">
    <source>
        <dbReference type="SAM" id="Phobius"/>
    </source>
</evidence>
<protein>
    <recommendedName>
        <fullName evidence="6">Late embryogenesis abundant protein LEA-2 subgroup domain-containing protein</fullName>
    </recommendedName>
</protein>
<keyword evidence="2 5" id="KW-0812">Transmembrane</keyword>
<evidence type="ECO:0000256" key="1">
    <source>
        <dbReference type="ARBA" id="ARBA00004167"/>
    </source>
</evidence>
<comment type="subcellular location">
    <subcellularLocation>
        <location evidence="1">Membrane</location>
        <topology evidence="1">Single-pass membrane protein</topology>
    </subcellularLocation>
</comment>
<keyword evidence="3 5" id="KW-1133">Transmembrane helix</keyword>
<dbReference type="PANTHER" id="PTHR31234:SF65">
    <property type="entry name" value="LATE EMBRYOGENESIS ABUNDANT PROTEIN, LEA_2 SUBGROUP"/>
    <property type="match status" value="1"/>
</dbReference>
<gene>
    <name evidence="7" type="ORF">g.14122</name>
</gene>
<reference evidence="7" key="1">
    <citation type="submission" date="2015-07" db="EMBL/GenBank/DDBJ databases">
        <title>Transcriptome Assembly of Anthurium amnicola.</title>
        <authorList>
            <person name="Suzuki J."/>
        </authorList>
    </citation>
    <scope>NUCLEOTIDE SEQUENCE</scope>
</reference>
<evidence type="ECO:0000256" key="2">
    <source>
        <dbReference type="ARBA" id="ARBA00022692"/>
    </source>
</evidence>
<sequence>MSPEKEEQVTPLAAAAIASFRKSCGDEENPTRWQQASRRFYKKRSVRCCCCGVMAALGLVAIVLLVVAVTVYKVRDPVMTMNAIAMKQMRIVPPNVSLTIVADVSVKNRNPATFYFHGSLTSLYYRGALVGATYGPPGRAAGRRTYRMNVTLDVVSDKLLSNPALINDVQSGLLEMNSSTAVGGHVMVFGLFRHHVDVLMNCTVLVAVANQTIRRQLCWQRVWI</sequence>
<dbReference type="InterPro" id="IPR004864">
    <property type="entry name" value="LEA_2"/>
</dbReference>
<name>A0A1D1YY19_9ARAE</name>
<evidence type="ECO:0000256" key="3">
    <source>
        <dbReference type="ARBA" id="ARBA00022989"/>
    </source>
</evidence>
<dbReference type="AlphaFoldDB" id="A0A1D1YY19"/>
<evidence type="ECO:0000256" key="4">
    <source>
        <dbReference type="ARBA" id="ARBA00023136"/>
    </source>
</evidence>
<accession>A0A1D1YY19</accession>
<evidence type="ECO:0000313" key="7">
    <source>
        <dbReference type="EMBL" id="JAT59538.1"/>
    </source>
</evidence>
<keyword evidence="4 5" id="KW-0472">Membrane</keyword>
<dbReference type="GO" id="GO:0016020">
    <property type="term" value="C:membrane"/>
    <property type="evidence" value="ECO:0007669"/>
    <property type="project" value="UniProtKB-SubCell"/>
</dbReference>
<feature type="domain" description="Late embryogenesis abundant protein LEA-2 subgroup" evidence="6">
    <location>
        <begin position="104"/>
        <end position="198"/>
    </location>
</feature>
<feature type="transmembrane region" description="Helical" evidence="5">
    <location>
        <begin position="48"/>
        <end position="72"/>
    </location>
</feature>
<proteinExistence type="predicted"/>
<dbReference type="PANTHER" id="PTHR31234">
    <property type="entry name" value="LATE EMBRYOGENESIS ABUNDANT (LEA) HYDROXYPROLINE-RICH GLYCOPROTEIN FAMILY"/>
    <property type="match status" value="1"/>
</dbReference>